<dbReference type="InterPro" id="IPR041692">
    <property type="entry name" value="HHH_9"/>
</dbReference>
<dbReference type="PANTHER" id="PTHR10724:SF10">
    <property type="entry name" value="S1 RNA-BINDING DOMAIN-CONTAINING PROTEIN 1"/>
    <property type="match status" value="1"/>
</dbReference>
<evidence type="ECO:0000313" key="3">
    <source>
        <dbReference type="EMBL" id="QOW23068.1"/>
    </source>
</evidence>
<feature type="compositionally biased region" description="Basic and acidic residues" evidence="1">
    <location>
        <begin position="771"/>
        <end position="788"/>
    </location>
</feature>
<dbReference type="InterPro" id="IPR032639">
    <property type="entry name" value="Tex_YqgF"/>
</dbReference>
<dbReference type="Gene3D" id="3.30.420.140">
    <property type="entry name" value="YqgF/RNase H-like domain"/>
    <property type="match status" value="1"/>
</dbReference>
<feature type="region of interest" description="Disordered" evidence="1">
    <location>
        <begin position="1"/>
        <end position="20"/>
    </location>
</feature>
<evidence type="ECO:0000313" key="4">
    <source>
        <dbReference type="Proteomes" id="UP000593932"/>
    </source>
</evidence>
<dbReference type="SUPFAM" id="SSF47781">
    <property type="entry name" value="RuvA domain 2-like"/>
    <property type="match status" value="2"/>
</dbReference>
<dbReference type="InterPro" id="IPR012340">
    <property type="entry name" value="NA-bd_OB-fold"/>
</dbReference>
<dbReference type="Pfam" id="PF17674">
    <property type="entry name" value="HHH_9"/>
    <property type="match status" value="1"/>
</dbReference>
<dbReference type="InterPro" id="IPR012337">
    <property type="entry name" value="RNaseH-like_sf"/>
</dbReference>
<dbReference type="Pfam" id="PF09371">
    <property type="entry name" value="Tex_N"/>
    <property type="match status" value="1"/>
</dbReference>
<gene>
    <name evidence="3" type="ORF">INQ42_05835</name>
</gene>
<dbReference type="Gene3D" id="1.10.10.650">
    <property type="entry name" value="RuvA domain 2-like"/>
    <property type="match status" value="1"/>
</dbReference>
<dbReference type="SUPFAM" id="SSF158832">
    <property type="entry name" value="Tex N-terminal region-like"/>
    <property type="match status" value="1"/>
</dbReference>
<dbReference type="InterPro" id="IPR050437">
    <property type="entry name" value="Ribos_protein_bS1-like"/>
</dbReference>
<dbReference type="RefSeq" id="WP_194035544.1">
    <property type="nucleotide sequence ID" value="NZ_CP063657.1"/>
</dbReference>
<dbReference type="SMART" id="SM00316">
    <property type="entry name" value="S1"/>
    <property type="match status" value="1"/>
</dbReference>
<dbReference type="SUPFAM" id="SSF53098">
    <property type="entry name" value="Ribonuclease H-like"/>
    <property type="match status" value="1"/>
</dbReference>
<feature type="compositionally biased region" description="Low complexity" evidence="1">
    <location>
        <begin position="797"/>
        <end position="816"/>
    </location>
</feature>
<dbReference type="InterPro" id="IPR023319">
    <property type="entry name" value="Tex-like_HTH_dom_sf"/>
</dbReference>
<dbReference type="Pfam" id="PF22706">
    <property type="entry name" value="Tex_central_region"/>
    <property type="match status" value="1"/>
</dbReference>
<sequence length="822" mass="88882">MPQATDTTTDTLSDTAAASAATDSRHAARVATQIAGTIAGEIGARPAQVLAAIGLLDEGATVPFIARYRKEVTEGLDDTQLRNLETRLIYLRELEERRATVLASIEEQGKLTDELRADIEAADSKSRLEDLYLPYKRKRRTRAQIAREAGLEPLADGLLADPSQIPETAAAAFVDAEKGVDDVKAALEGARAILMERWGEDAALVGELREWLSEVGVIRARVIEGKEAEGAKYRDYFDHSEPLSRIPSHRLLALLRARREEFIQLDLDPGKDADAGHAQAEARVAHHAGVANRERPADAWLLNACRLTWKAKLHLHLLLDLFGQAREKAEAEAIAIFGDNLKDLLLAAPAGPKAVLGLDPGLRTGVKVAVVDATGKLVATDTIFPHQPRNQWDGSLHLLRAMCVKHGVQLIAIGNGTASRETDKLAGDLIRMAPELKMQKIVVSEAGASVYSASELAAKEFPDLDVSIRGAVSIARRLQDPLAELVKIEPKAIGVGQYQHDVDAYRLARALDARVEDCVNAVGVDVNTASAALLARVSGLSSTVAENIVVYRDENGAFNNRKSLLKVPRLGDKTFEQCAGFLRVADGDQPLDASSVHPEAYPVVERIVQHSGRAVKQLIGDSAFLRSVDASSYTDERFGLPTVRDILKELEKPGRDPRPEFKAARFAEDVQELKDLKPGMVLEGVVSNVAAFGAFVDIGVHQDGLVHISMLADRYVKDPREVVKAGDVIKVKVLEVDIPRKRIALTCRLEETPPPAKPAGAERSAPGAGGDRGRREPPRPRGGTDKRRPAPAPAPAKVPARPMAPPANNALAAAFARAREKN</sequence>
<dbReference type="InterPro" id="IPR018974">
    <property type="entry name" value="Tex-like_N"/>
</dbReference>
<dbReference type="Proteomes" id="UP000593932">
    <property type="component" value="Chromosome"/>
</dbReference>
<dbReference type="SUPFAM" id="SSF50249">
    <property type="entry name" value="Nucleic acid-binding proteins"/>
    <property type="match status" value="1"/>
</dbReference>
<dbReference type="InterPro" id="IPR006641">
    <property type="entry name" value="YqgF/RNaseH-like_dom"/>
</dbReference>
<feature type="region of interest" description="Disordered" evidence="1">
    <location>
        <begin position="749"/>
        <end position="822"/>
    </location>
</feature>
<dbReference type="InterPro" id="IPR010994">
    <property type="entry name" value="RuvA_2-like"/>
</dbReference>
<proteinExistence type="predicted"/>
<dbReference type="Gene3D" id="1.10.150.310">
    <property type="entry name" value="Tex RuvX-like domain-like"/>
    <property type="match status" value="1"/>
</dbReference>
<name>A0A7S6UMJ8_9GAMM</name>
<dbReference type="EMBL" id="CP063657">
    <property type="protein sequence ID" value="QOW23068.1"/>
    <property type="molecule type" value="Genomic_DNA"/>
</dbReference>
<dbReference type="SMART" id="SM00732">
    <property type="entry name" value="YqgFc"/>
    <property type="match status" value="1"/>
</dbReference>
<dbReference type="Gene3D" id="2.40.50.140">
    <property type="entry name" value="Nucleic acid-binding proteins"/>
    <property type="match status" value="1"/>
</dbReference>
<reference evidence="3 4" key="1">
    <citation type="submission" date="2020-10" db="EMBL/GenBank/DDBJ databases">
        <title>complete genome sequencing of Lysobacter sp. H23M41.</title>
        <authorList>
            <person name="Bae J.-W."/>
            <person name="Lee S.-Y."/>
        </authorList>
    </citation>
    <scope>NUCLEOTIDE SEQUENCE [LARGE SCALE GENOMIC DNA]</scope>
    <source>
        <strain evidence="3 4">H23M41</strain>
    </source>
</reference>
<evidence type="ECO:0000256" key="1">
    <source>
        <dbReference type="SAM" id="MobiDB-lite"/>
    </source>
</evidence>
<dbReference type="Pfam" id="PF12836">
    <property type="entry name" value="HHH_3"/>
    <property type="match status" value="1"/>
</dbReference>
<dbReference type="InterPro" id="IPR044146">
    <property type="entry name" value="S1_Tex"/>
</dbReference>
<protein>
    <submittedName>
        <fullName evidence="3">RNA-binding transcriptional accessory protein</fullName>
    </submittedName>
</protein>
<dbReference type="Pfam" id="PF00575">
    <property type="entry name" value="S1"/>
    <property type="match status" value="1"/>
</dbReference>
<dbReference type="PROSITE" id="PS50126">
    <property type="entry name" value="S1"/>
    <property type="match status" value="1"/>
</dbReference>
<feature type="domain" description="S1 motif" evidence="2">
    <location>
        <begin position="679"/>
        <end position="748"/>
    </location>
</feature>
<keyword evidence="4" id="KW-1185">Reference proteome</keyword>
<dbReference type="InterPro" id="IPR055179">
    <property type="entry name" value="Tex-like_central_region"/>
</dbReference>
<dbReference type="InterPro" id="IPR003029">
    <property type="entry name" value="S1_domain"/>
</dbReference>
<dbReference type="InterPro" id="IPR037027">
    <property type="entry name" value="YqgF/RNaseH-like_dom_sf"/>
</dbReference>
<evidence type="ECO:0000259" key="2">
    <source>
        <dbReference type="PROSITE" id="PS50126"/>
    </source>
</evidence>
<dbReference type="Pfam" id="PF16921">
    <property type="entry name" value="Tex_YqgF"/>
    <property type="match status" value="1"/>
</dbReference>
<dbReference type="InterPro" id="IPR023323">
    <property type="entry name" value="Tex-like_dom_sf"/>
</dbReference>
<dbReference type="Gene3D" id="1.10.3500.10">
    <property type="entry name" value="Tex N-terminal region-like"/>
    <property type="match status" value="1"/>
</dbReference>
<organism evidence="3 4">
    <name type="scientific">Novilysobacter avium</name>
    <dbReference type="NCBI Taxonomy" id="2781023"/>
    <lineage>
        <taxon>Bacteria</taxon>
        <taxon>Pseudomonadati</taxon>
        <taxon>Pseudomonadota</taxon>
        <taxon>Gammaproteobacteria</taxon>
        <taxon>Lysobacterales</taxon>
        <taxon>Lysobacteraceae</taxon>
        <taxon>Novilysobacter</taxon>
    </lineage>
</organism>
<dbReference type="PANTHER" id="PTHR10724">
    <property type="entry name" value="30S RIBOSOMAL PROTEIN S1"/>
    <property type="match status" value="1"/>
</dbReference>
<accession>A0A7S6UMJ8</accession>
<dbReference type="CDD" id="cd05685">
    <property type="entry name" value="S1_Tex"/>
    <property type="match status" value="1"/>
</dbReference>